<proteinExistence type="predicted"/>
<name>A0A2P6PMG5_ROSCH</name>
<evidence type="ECO:0000313" key="2">
    <source>
        <dbReference type="EMBL" id="PRQ23100.1"/>
    </source>
</evidence>
<dbReference type="Gramene" id="PRQ23100">
    <property type="protein sequence ID" value="PRQ23100"/>
    <property type="gene ID" value="RchiOBHm_Chr6g0257561"/>
</dbReference>
<organism evidence="2 3">
    <name type="scientific">Rosa chinensis</name>
    <name type="common">China rose</name>
    <dbReference type="NCBI Taxonomy" id="74649"/>
    <lineage>
        <taxon>Eukaryota</taxon>
        <taxon>Viridiplantae</taxon>
        <taxon>Streptophyta</taxon>
        <taxon>Embryophyta</taxon>
        <taxon>Tracheophyta</taxon>
        <taxon>Spermatophyta</taxon>
        <taxon>Magnoliopsida</taxon>
        <taxon>eudicotyledons</taxon>
        <taxon>Gunneridae</taxon>
        <taxon>Pentapetalae</taxon>
        <taxon>rosids</taxon>
        <taxon>fabids</taxon>
        <taxon>Rosales</taxon>
        <taxon>Rosaceae</taxon>
        <taxon>Rosoideae</taxon>
        <taxon>Rosoideae incertae sedis</taxon>
        <taxon>Rosa</taxon>
    </lineage>
</organism>
<dbReference type="AlphaFoldDB" id="A0A2P6PMG5"/>
<feature type="transmembrane region" description="Helical" evidence="1">
    <location>
        <begin position="6"/>
        <end position="23"/>
    </location>
</feature>
<dbReference type="EMBL" id="PDCK01000044">
    <property type="protein sequence ID" value="PRQ23100.1"/>
    <property type="molecule type" value="Genomic_DNA"/>
</dbReference>
<protein>
    <submittedName>
        <fullName evidence="2">Uncharacterized protein</fullName>
    </submittedName>
</protein>
<evidence type="ECO:0000313" key="3">
    <source>
        <dbReference type="Proteomes" id="UP000238479"/>
    </source>
</evidence>
<keyword evidence="3" id="KW-1185">Reference proteome</keyword>
<keyword evidence="1" id="KW-0812">Transmembrane</keyword>
<reference evidence="2 3" key="1">
    <citation type="journal article" date="2018" name="Nat. Genet.">
        <title>The Rosa genome provides new insights in the design of modern roses.</title>
        <authorList>
            <person name="Bendahmane M."/>
        </authorList>
    </citation>
    <scope>NUCLEOTIDE SEQUENCE [LARGE SCALE GENOMIC DNA]</scope>
    <source>
        <strain evidence="3">cv. Old Blush</strain>
    </source>
</reference>
<accession>A0A2P6PMG5</accession>
<gene>
    <name evidence="2" type="ORF">RchiOBHm_Chr6g0257561</name>
</gene>
<keyword evidence="1" id="KW-1133">Transmembrane helix</keyword>
<sequence>MLTRLLVVFAYFIIILMVGYSSWSRSGVKIKSSNTVLETRRGLAFCTVFPTFHFSFDTLWM</sequence>
<comment type="caution">
    <text evidence="2">The sequence shown here is derived from an EMBL/GenBank/DDBJ whole genome shotgun (WGS) entry which is preliminary data.</text>
</comment>
<keyword evidence="1" id="KW-0472">Membrane</keyword>
<evidence type="ECO:0000256" key="1">
    <source>
        <dbReference type="SAM" id="Phobius"/>
    </source>
</evidence>
<dbReference type="Proteomes" id="UP000238479">
    <property type="component" value="Chromosome 6"/>
</dbReference>